<feature type="compositionally biased region" description="Basic and acidic residues" evidence="3">
    <location>
        <begin position="36"/>
        <end position="48"/>
    </location>
</feature>
<dbReference type="SUPFAM" id="SSF51197">
    <property type="entry name" value="Clavaminate synthase-like"/>
    <property type="match status" value="1"/>
</dbReference>
<dbReference type="Gene3D" id="2.60.120.330">
    <property type="entry name" value="B-lactam Antibiotic, Isopenicillin N Synthase, Chain"/>
    <property type="match status" value="1"/>
</dbReference>
<feature type="compositionally biased region" description="Acidic residues" evidence="3">
    <location>
        <begin position="261"/>
        <end position="276"/>
    </location>
</feature>
<dbReference type="PANTHER" id="PTHR47990">
    <property type="entry name" value="2-OXOGLUTARATE (2OG) AND FE(II)-DEPENDENT OXYGENASE SUPERFAMILY PROTEIN-RELATED"/>
    <property type="match status" value="1"/>
</dbReference>
<dbReference type="PROSITE" id="PS51471">
    <property type="entry name" value="FE2OG_OXY"/>
    <property type="match status" value="1"/>
</dbReference>
<keyword evidence="2" id="KW-0408">Iron</keyword>
<dbReference type="Proteomes" id="UP001446871">
    <property type="component" value="Unassembled WGS sequence"/>
</dbReference>
<dbReference type="InterPro" id="IPR026992">
    <property type="entry name" value="DIOX_N"/>
</dbReference>
<name>A0ABR1TIF8_9PEZI</name>
<feature type="domain" description="Fe2OG dioxygenase" evidence="4">
    <location>
        <begin position="237"/>
        <end position="373"/>
    </location>
</feature>
<dbReference type="EMBL" id="JAQQWM010000009">
    <property type="protein sequence ID" value="KAK8046418.1"/>
    <property type="molecule type" value="Genomic_DNA"/>
</dbReference>
<dbReference type="Pfam" id="PF14226">
    <property type="entry name" value="DIOX_N"/>
    <property type="match status" value="1"/>
</dbReference>
<feature type="region of interest" description="Disordered" evidence="3">
    <location>
        <begin position="36"/>
        <end position="58"/>
    </location>
</feature>
<dbReference type="Pfam" id="PF03171">
    <property type="entry name" value="2OG-FeII_Oxy"/>
    <property type="match status" value="1"/>
</dbReference>
<reference evidence="5 6" key="1">
    <citation type="submission" date="2023-01" db="EMBL/GenBank/DDBJ databases">
        <title>Analysis of 21 Apiospora genomes using comparative genomics revels a genus with tremendous synthesis potential of carbohydrate active enzymes and secondary metabolites.</title>
        <authorList>
            <person name="Sorensen T."/>
        </authorList>
    </citation>
    <scope>NUCLEOTIDE SEQUENCE [LARGE SCALE GENOMIC DNA]</scope>
    <source>
        <strain evidence="5 6">CBS 83171</strain>
    </source>
</reference>
<organism evidence="5 6">
    <name type="scientific">Apiospora saccharicola</name>
    <dbReference type="NCBI Taxonomy" id="335842"/>
    <lineage>
        <taxon>Eukaryota</taxon>
        <taxon>Fungi</taxon>
        <taxon>Dikarya</taxon>
        <taxon>Ascomycota</taxon>
        <taxon>Pezizomycotina</taxon>
        <taxon>Sordariomycetes</taxon>
        <taxon>Xylariomycetidae</taxon>
        <taxon>Amphisphaeriales</taxon>
        <taxon>Apiosporaceae</taxon>
        <taxon>Apiospora</taxon>
    </lineage>
</organism>
<sequence length="415" mass="46028">MSASPNRGQLNLPVIDISSFISWPSPEVNNITNSEAAKDDEKDGDKNHPQAHLPNPATAADLTPAQRTTIAALRAAVRHPGFFYLTGHGVPHELMQRVLDLGRQFYTPDNEGTLPNKRAIARRPCGDRYGDGARGWQDVDALARNDWHEALDLYAEIDGADEVAAHRAFKASRSDVWPGVEGLLEGGNLYPARPAAMRDVLPGYVARLCAVGEAVMRALGFALELRDPEFFVGATRDSFWCLRVLGYPPLPPAFRKKADAVDDDDDEEDDEEDEEMVGCGAHSDYGCLTMLLTDETPGALKVRVAGGEGEKETDEEKQTEEQWVDADPLPGAYVVNIGDMVEQWTGRWATSTVHKVLHAGDDYRISVPFFYEPAKHVVVRRLPEFGGTDADPEVRYWDHLVSKIDGSFFRKRTNW</sequence>
<feature type="region of interest" description="Disordered" evidence="3">
    <location>
        <begin position="255"/>
        <end position="278"/>
    </location>
</feature>
<evidence type="ECO:0000256" key="2">
    <source>
        <dbReference type="RuleBase" id="RU003682"/>
    </source>
</evidence>
<evidence type="ECO:0000256" key="1">
    <source>
        <dbReference type="ARBA" id="ARBA00008056"/>
    </source>
</evidence>
<keyword evidence="2" id="KW-0479">Metal-binding</keyword>
<comment type="caution">
    <text evidence="5">The sequence shown here is derived from an EMBL/GenBank/DDBJ whole genome shotgun (WGS) entry which is preliminary data.</text>
</comment>
<dbReference type="InterPro" id="IPR027443">
    <property type="entry name" value="IPNS-like_sf"/>
</dbReference>
<dbReference type="InterPro" id="IPR050231">
    <property type="entry name" value="Iron_ascorbate_oxido_reductase"/>
</dbReference>
<evidence type="ECO:0000259" key="4">
    <source>
        <dbReference type="PROSITE" id="PS51471"/>
    </source>
</evidence>
<evidence type="ECO:0000313" key="6">
    <source>
        <dbReference type="Proteomes" id="UP001446871"/>
    </source>
</evidence>
<comment type="similarity">
    <text evidence="1 2">Belongs to the iron/ascorbate-dependent oxidoreductase family.</text>
</comment>
<keyword evidence="6" id="KW-1185">Reference proteome</keyword>
<dbReference type="InterPro" id="IPR044861">
    <property type="entry name" value="IPNS-like_FE2OG_OXY"/>
</dbReference>
<dbReference type="InterPro" id="IPR005123">
    <property type="entry name" value="Oxoglu/Fe-dep_dioxygenase_dom"/>
</dbReference>
<keyword evidence="2" id="KW-0560">Oxidoreductase</keyword>
<gene>
    <name evidence="5" type="ORF">PG996_014482</name>
</gene>
<evidence type="ECO:0000313" key="5">
    <source>
        <dbReference type="EMBL" id="KAK8046418.1"/>
    </source>
</evidence>
<proteinExistence type="inferred from homology"/>
<protein>
    <recommendedName>
        <fullName evidence="4">Fe2OG dioxygenase domain-containing protein</fullName>
    </recommendedName>
</protein>
<accession>A0ABR1TIF8</accession>
<evidence type="ECO:0000256" key="3">
    <source>
        <dbReference type="SAM" id="MobiDB-lite"/>
    </source>
</evidence>